<dbReference type="RefSeq" id="WP_088878416.1">
    <property type="nucleotide sequence ID" value="NZ_CP018309.1"/>
</dbReference>
<sequence length="500" mass="57025">MNIKNTGKHGKASISWAKHVSGRMVHISHVENGLACHCSCVDCEEPLVAKNGGKLDRLKHFAHKAYTECVGESALHAAAKQIVVDYADEGLTLPSLEGTSRFVDSLGASLEHNIATKQKHINGYTAETEVRKNNLVVDVLVNHGSEQWAVEIFYTHQKSETDKTKFSVQKLNAIEIDISELEPNTAPEKLKDAVLDSAPRIWLYSSEKENLISMSNANLKRKSDETMDDRVRKLMTLADEWVLRRHHRGFLPEIAHEVTIDGRREIYTPPLRVTNVNSAIENTDREAVWKRLVTINNKTKAEVFFLPSGQSTYGLSDKVHLVYTYESTLHDVELAHLGWRNLHLWQERLKKNAERAADSKRESLQNFVTSFQASPDYSKFSNIARKLNMEPGQIRSAQERHNYHWNCPNYVWQSLVLNYYLKNNDYVDCSHIAENDWLQNLLGFQKTAKSQEGRSKSVYFWFKNHLSTMGLVSHSSGLFWSVQNDSLKRGLGRCLSDYIG</sequence>
<dbReference type="KEGG" id="vsh:BSZ05_21995"/>
<evidence type="ECO:0000313" key="2">
    <source>
        <dbReference type="Proteomes" id="UP000197092"/>
    </source>
</evidence>
<gene>
    <name evidence="1" type="ORF">BSZ05_21995</name>
</gene>
<name>A0AAN1KQH3_9VIBR</name>
<accession>A0AAN1KQH3</accession>
<dbReference type="EMBL" id="CP018309">
    <property type="protein sequence ID" value="ASI92474.1"/>
    <property type="molecule type" value="Genomic_DNA"/>
</dbReference>
<evidence type="ECO:0000313" key="1">
    <source>
        <dbReference type="EMBL" id="ASI92474.1"/>
    </source>
</evidence>
<reference evidence="2" key="1">
    <citation type="submission" date="2016-12" db="EMBL/GenBank/DDBJ databases">
        <title>Comparative genomic analysis reveals the diversity, evolution, and environmental adaptation strategies of the genus Vibrio.</title>
        <authorList>
            <person name="Lin H."/>
            <person name="Wang X."/>
            <person name="Zhang X.-H."/>
        </authorList>
    </citation>
    <scope>NUCLEOTIDE SEQUENCE [LARGE SCALE GENOMIC DNA]</scope>
    <source>
        <strain evidence="2">QT6D1</strain>
    </source>
</reference>
<protein>
    <submittedName>
        <fullName evidence="1">Uncharacterized protein</fullName>
    </submittedName>
</protein>
<proteinExistence type="predicted"/>
<dbReference type="AlphaFoldDB" id="A0AAN1KQH3"/>
<dbReference type="Proteomes" id="UP000197092">
    <property type="component" value="Chromosome 2"/>
</dbReference>
<organism evidence="1 2">
    <name type="scientific">Vibrio mediterranei</name>
    <dbReference type="NCBI Taxonomy" id="689"/>
    <lineage>
        <taxon>Bacteria</taxon>
        <taxon>Pseudomonadati</taxon>
        <taxon>Pseudomonadota</taxon>
        <taxon>Gammaproteobacteria</taxon>
        <taxon>Vibrionales</taxon>
        <taxon>Vibrionaceae</taxon>
        <taxon>Vibrio</taxon>
    </lineage>
</organism>